<proteinExistence type="predicted"/>
<organism evidence="2">
    <name type="scientific">freshwater metagenome</name>
    <dbReference type="NCBI Taxonomy" id="449393"/>
    <lineage>
        <taxon>unclassified sequences</taxon>
        <taxon>metagenomes</taxon>
        <taxon>ecological metagenomes</taxon>
    </lineage>
</organism>
<dbReference type="AlphaFoldDB" id="A0A6J6SS18"/>
<protein>
    <submittedName>
        <fullName evidence="2">Unannotated protein</fullName>
    </submittedName>
</protein>
<evidence type="ECO:0000313" key="2">
    <source>
        <dbReference type="EMBL" id="CAB4737610.1"/>
    </source>
</evidence>
<reference evidence="2" key="1">
    <citation type="submission" date="2020-05" db="EMBL/GenBank/DDBJ databases">
        <authorList>
            <person name="Chiriac C."/>
            <person name="Salcher M."/>
            <person name="Ghai R."/>
            <person name="Kavagutti S V."/>
        </authorList>
    </citation>
    <scope>NUCLEOTIDE SEQUENCE</scope>
</reference>
<evidence type="ECO:0000256" key="1">
    <source>
        <dbReference type="SAM" id="MobiDB-lite"/>
    </source>
</evidence>
<sequence>MGPDERLEQCHLQRVGVLVFVDEDRPNLAVQRTPALRSAGPQHRPVEKLGVVDDILEDHDLALLTGEDAEGLPRRPTRPSADPLELSRFNAELLRPRKHRADFVGEPEGVQGPGKVIRPGDRPIVDRPEQQIADPDILLGARQEPWWLAILLSRAVLEGEPVGKGMEG</sequence>
<feature type="region of interest" description="Disordered" evidence="1">
    <location>
        <begin position="67"/>
        <end position="87"/>
    </location>
</feature>
<feature type="compositionally biased region" description="Basic and acidic residues" evidence="1">
    <location>
        <begin position="118"/>
        <end position="127"/>
    </location>
</feature>
<feature type="region of interest" description="Disordered" evidence="1">
    <location>
        <begin position="104"/>
        <end position="127"/>
    </location>
</feature>
<name>A0A6J6SS18_9ZZZZ</name>
<accession>A0A6J6SS18</accession>
<dbReference type="EMBL" id="CAEZYW010000067">
    <property type="protein sequence ID" value="CAB4737610.1"/>
    <property type="molecule type" value="Genomic_DNA"/>
</dbReference>
<gene>
    <name evidence="2" type="ORF">UFOPK2786_00582</name>
</gene>